<gene>
    <name evidence="3" type="ORF">J5837_14280</name>
</gene>
<dbReference type="RefSeq" id="WP_210537430.1">
    <property type="nucleotide sequence ID" value="NZ_JAGKTC010000003.1"/>
</dbReference>
<reference evidence="3" key="2">
    <citation type="submission" date="2021-03" db="EMBL/GenBank/DDBJ databases">
        <authorList>
            <person name="Cao W."/>
        </authorList>
    </citation>
    <scope>NUCLEOTIDE SEQUENCE</scope>
    <source>
        <strain evidence="3">110414</strain>
    </source>
</reference>
<keyword evidence="2" id="KW-0812">Transmembrane</keyword>
<reference evidence="3" key="1">
    <citation type="journal article" date="2016" name="Int. J. Syst. Evol. Microbiol.">
        <title>Pseudoxanthomonas helianthi sp. nov., isolated from roots of Jerusalem artichoke (Helianthus tuberosus).</title>
        <authorList>
            <person name="Kittiwongwattana C."/>
            <person name="Thawai C."/>
        </authorList>
    </citation>
    <scope>NUCLEOTIDE SEQUENCE</scope>
    <source>
        <strain evidence="3">110414</strain>
    </source>
</reference>
<dbReference type="AlphaFoldDB" id="A0A941AWI6"/>
<dbReference type="Proteomes" id="UP000673447">
    <property type="component" value="Unassembled WGS sequence"/>
</dbReference>
<protein>
    <submittedName>
        <fullName evidence="3">Type II toxin-antitoxin system RelE/ParE family toxin</fullName>
    </submittedName>
</protein>
<proteinExistence type="predicted"/>
<evidence type="ECO:0000313" key="4">
    <source>
        <dbReference type="Proteomes" id="UP000673447"/>
    </source>
</evidence>
<organism evidence="3 4">
    <name type="scientific">Pseudoxanthomonas helianthi</name>
    <dbReference type="NCBI Taxonomy" id="1453541"/>
    <lineage>
        <taxon>Bacteria</taxon>
        <taxon>Pseudomonadati</taxon>
        <taxon>Pseudomonadota</taxon>
        <taxon>Gammaproteobacteria</taxon>
        <taxon>Lysobacterales</taxon>
        <taxon>Lysobacteraceae</taxon>
        <taxon>Pseudoxanthomonas</taxon>
    </lineage>
</organism>
<feature type="region of interest" description="Disordered" evidence="1">
    <location>
        <begin position="65"/>
        <end position="153"/>
    </location>
</feature>
<accession>A0A941AWI6</accession>
<feature type="transmembrane region" description="Helical" evidence="2">
    <location>
        <begin position="21"/>
        <end position="42"/>
    </location>
</feature>
<sequence length="283" mass="30905">MSDTTTRAASRADPLTERRQRWIAATGSALLHALFLFLLLYASKPVLTPPQGASSGGRVKVDFIGEAKQDSQRPPTPPSGATKPVERKQPRKPVPPKPRTSPVQAALVVQSDNPLPPDEKPQPPVEEAVGQPRPSQAPASAPGMRRSAMWGQPPGMLQQETAPTDNGADQGMAYYSNAGPDVAGQPTMQTADGHQIVYELLNENRLRDWRDLGMTELSFPLPGRRQFMVCPLRTVLKRGSGPCRMVEPDDPGLARIGDAREVVIVQRVYRRGELVWRGPGVYK</sequence>
<keyword evidence="4" id="KW-1185">Reference proteome</keyword>
<keyword evidence="2" id="KW-1133">Transmembrane helix</keyword>
<evidence type="ECO:0000256" key="1">
    <source>
        <dbReference type="SAM" id="MobiDB-lite"/>
    </source>
</evidence>
<evidence type="ECO:0000313" key="3">
    <source>
        <dbReference type="EMBL" id="MBP3985577.1"/>
    </source>
</evidence>
<dbReference type="EMBL" id="JAGKTC010000003">
    <property type="protein sequence ID" value="MBP3985577.1"/>
    <property type="molecule type" value="Genomic_DNA"/>
</dbReference>
<evidence type="ECO:0000256" key="2">
    <source>
        <dbReference type="SAM" id="Phobius"/>
    </source>
</evidence>
<name>A0A941AWI6_9GAMM</name>
<keyword evidence="2" id="KW-0472">Membrane</keyword>
<feature type="compositionally biased region" description="Low complexity" evidence="1">
    <location>
        <begin position="131"/>
        <end position="142"/>
    </location>
</feature>
<comment type="caution">
    <text evidence="3">The sequence shown here is derived from an EMBL/GenBank/DDBJ whole genome shotgun (WGS) entry which is preliminary data.</text>
</comment>